<evidence type="ECO:0000256" key="4">
    <source>
        <dbReference type="ARBA" id="ARBA00022989"/>
    </source>
</evidence>
<dbReference type="OrthoDB" id="4761876at2"/>
<comment type="caution">
    <text evidence="7">The sequence shown here is derived from an EMBL/GenBank/DDBJ whole genome shotgun (WGS) entry which is preliminary data.</text>
</comment>
<dbReference type="Pfam" id="PF01943">
    <property type="entry name" value="Polysacc_synt"/>
    <property type="match status" value="1"/>
</dbReference>
<feature type="transmembrane region" description="Helical" evidence="6">
    <location>
        <begin position="334"/>
        <end position="352"/>
    </location>
</feature>
<dbReference type="PANTHER" id="PTHR30250:SF26">
    <property type="entry name" value="PSMA PROTEIN"/>
    <property type="match status" value="1"/>
</dbReference>
<feature type="transmembrane region" description="Helical" evidence="6">
    <location>
        <begin position="430"/>
        <end position="450"/>
    </location>
</feature>
<dbReference type="InterPro" id="IPR002797">
    <property type="entry name" value="Polysacc_synth"/>
</dbReference>
<dbReference type="PANTHER" id="PTHR30250">
    <property type="entry name" value="PST FAMILY PREDICTED COLANIC ACID TRANSPORTER"/>
    <property type="match status" value="1"/>
</dbReference>
<feature type="transmembrane region" description="Helical" evidence="6">
    <location>
        <begin position="149"/>
        <end position="165"/>
    </location>
</feature>
<dbReference type="AlphaFoldDB" id="A0A368N4L1"/>
<evidence type="ECO:0000256" key="5">
    <source>
        <dbReference type="ARBA" id="ARBA00023136"/>
    </source>
</evidence>
<dbReference type="Proteomes" id="UP000252558">
    <property type="component" value="Unassembled WGS sequence"/>
</dbReference>
<feature type="transmembrane region" description="Helical" evidence="6">
    <location>
        <begin position="300"/>
        <end position="322"/>
    </location>
</feature>
<keyword evidence="3 6" id="KW-0812">Transmembrane</keyword>
<feature type="transmembrane region" description="Helical" evidence="6">
    <location>
        <begin position="456"/>
        <end position="475"/>
    </location>
</feature>
<keyword evidence="5 6" id="KW-0472">Membrane</keyword>
<keyword evidence="8" id="KW-1185">Reference proteome</keyword>
<feature type="transmembrane region" description="Helical" evidence="6">
    <location>
        <begin position="113"/>
        <end position="137"/>
    </location>
</feature>
<dbReference type="InterPro" id="IPR050833">
    <property type="entry name" value="Poly_Biosynth_Transport"/>
</dbReference>
<evidence type="ECO:0000256" key="2">
    <source>
        <dbReference type="ARBA" id="ARBA00022475"/>
    </source>
</evidence>
<evidence type="ECO:0000256" key="3">
    <source>
        <dbReference type="ARBA" id="ARBA00022692"/>
    </source>
</evidence>
<dbReference type="RefSeq" id="WP_114339675.1">
    <property type="nucleotide sequence ID" value="NZ_QPID01000012.1"/>
</dbReference>
<keyword evidence="4 6" id="KW-1133">Transmembrane helix</keyword>
<accession>A0A368N4L1</accession>
<name>A0A368N4L1_9GAMM</name>
<feature type="transmembrane region" description="Helical" evidence="6">
    <location>
        <begin position="7"/>
        <end position="26"/>
    </location>
</feature>
<evidence type="ECO:0000313" key="7">
    <source>
        <dbReference type="EMBL" id="RCU45156.1"/>
    </source>
</evidence>
<dbReference type="GO" id="GO:0005886">
    <property type="term" value="C:plasma membrane"/>
    <property type="evidence" value="ECO:0007669"/>
    <property type="project" value="UniProtKB-SubCell"/>
</dbReference>
<feature type="transmembrane region" description="Helical" evidence="6">
    <location>
        <begin position="392"/>
        <end position="409"/>
    </location>
</feature>
<sequence>MSNVGILLIKLCITFVMTPIVVRSLGNYDYGIWEIIGSVLGYMGMLDLGLKPTISRFAARYNAQNDKENMVTVYSTSLLFMLSVGVFLSVIFLFWALFFPGSIAAPESDHARYALLLLILGAQLLVVFPGYVAVSFLEGLQHYHVMNKVMLVNSLIGAAVIYSVITPENGLIALALINAIGTMTKFLIYFWLLSRPKYGQIKFSPSHCKLETLRELLGFGIKSFIQGAATRISHNADNFVIAAFMGPATIIFYALPASLIRHIRMLTMSITHAFLPLFSDLQARDDNEKSQQYYLTASRYVVAIVLMLSVCSAGLGPDFISVWIGPEYREPARYILYLLLANVMLQLLNPLASRYLTALGEHGILAKLAVWSASISLCLSLVLVNIWGLEGVALAAAIPTVFIQWRILGKTCEQLELSRSSYVRMVILPHLWPVLGAAGMIYFIHSIWAFDSFANIVITGAIGSVAYIAIMVCFLPSQDRQMMVNLIKRKVVNKG</sequence>
<comment type="subcellular location">
    <subcellularLocation>
        <location evidence="1">Cell membrane</location>
        <topology evidence="1">Multi-pass membrane protein</topology>
    </subcellularLocation>
</comment>
<protein>
    <submittedName>
        <fullName evidence="7">Polysaccharide biosynthesis protein</fullName>
    </submittedName>
</protein>
<proteinExistence type="predicted"/>
<feature type="transmembrane region" description="Helical" evidence="6">
    <location>
        <begin position="239"/>
        <end position="256"/>
    </location>
</feature>
<evidence type="ECO:0000256" key="6">
    <source>
        <dbReference type="SAM" id="Phobius"/>
    </source>
</evidence>
<dbReference type="EMBL" id="QPID01000012">
    <property type="protein sequence ID" value="RCU45156.1"/>
    <property type="molecule type" value="Genomic_DNA"/>
</dbReference>
<reference evidence="7 8" key="1">
    <citation type="submission" date="2018-07" db="EMBL/GenBank/DDBJ databases">
        <title>Corallincola holothuriorum sp. nov., a new facultative anaerobe isolated from sea cucumber Apostichopus japonicus.</title>
        <authorList>
            <person name="Xia H."/>
        </authorList>
    </citation>
    <scope>NUCLEOTIDE SEQUENCE [LARGE SCALE GENOMIC DNA]</scope>
    <source>
        <strain evidence="7 8">C4</strain>
    </source>
</reference>
<evidence type="ECO:0000256" key="1">
    <source>
        <dbReference type="ARBA" id="ARBA00004651"/>
    </source>
</evidence>
<keyword evidence="2" id="KW-1003">Cell membrane</keyword>
<gene>
    <name evidence="7" type="ORF">DU002_17155</name>
</gene>
<organism evidence="7 8">
    <name type="scientific">Corallincola holothuriorum</name>
    <dbReference type="NCBI Taxonomy" id="2282215"/>
    <lineage>
        <taxon>Bacteria</taxon>
        <taxon>Pseudomonadati</taxon>
        <taxon>Pseudomonadota</taxon>
        <taxon>Gammaproteobacteria</taxon>
        <taxon>Alteromonadales</taxon>
        <taxon>Psychromonadaceae</taxon>
        <taxon>Corallincola</taxon>
    </lineage>
</organism>
<feature type="transmembrane region" description="Helical" evidence="6">
    <location>
        <begin position="171"/>
        <end position="192"/>
    </location>
</feature>
<evidence type="ECO:0000313" key="8">
    <source>
        <dbReference type="Proteomes" id="UP000252558"/>
    </source>
</evidence>
<feature type="transmembrane region" description="Helical" evidence="6">
    <location>
        <begin position="71"/>
        <end position="98"/>
    </location>
</feature>